<evidence type="ECO:0000256" key="2">
    <source>
        <dbReference type="ARBA" id="ARBA00022679"/>
    </source>
</evidence>
<dbReference type="CDD" id="cd04647">
    <property type="entry name" value="LbH_MAT_like"/>
    <property type="match status" value="1"/>
</dbReference>
<comment type="caution">
    <text evidence="5">The sequence shown here is derived from an EMBL/GenBank/DDBJ whole genome shotgun (WGS) entry which is preliminary data.</text>
</comment>
<dbReference type="PANTHER" id="PTHR23416">
    <property type="entry name" value="SIALIC ACID SYNTHASE-RELATED"/>
    <property type="match status" value="1"/>
</dbReference>
<dbReference type="PANTHER" id="PTHR23416:SF23">
    <property type="entry name" value="ACETYLTRANSFERASE C18B11.09C-RELATED"/>
    <property type="match status" value="1"/>
</dbReference>
<dbReference type="EMBL" id="PUHZ01000022">
    <property type="protein sequence ID" value="PQO43902.1"/>
    <property type="molecule type" value="Genomic_DNA"/>
</dbReference>
<dbReference type="InterPro" id="IPR051159">
    <property type="entry name" value="Hexapeptide_acetyltransf"/>
</dbReference>
<dbReference type="Proteomes" id="UP000237819">
    <property type="component" value="Unassembled WGS sequence"/>
</dbReference>
<dbReference type="GO" id="GO:0008374">
    <property type="term" value="F:O-acyltransferase activity"/>
    <property type="evidence" value="ECO:0007669"/>
    <property type="project" value="TreeGrafter"/>
</dbReference>
<dbReference type="InterPro" id="IPR018357">
    <property type="entry name" value="Hexapep_transf_CS"/>
</dbReference>
<name>A0A2S8GHH0_9BACT</name>
<dbReference type="OrthoDB" id="285017at2"/>
<dbReference type="Pfam" id="PF14602">
    <property type="entry name" value="Hexapep_2"/>
    <property type="match status" value="1"/>
</dbReference>
<evidence type="ECO:0000313" key="5">
    <source>
        <dbReference type="EMBL" id="PQO43902.1"/>
    </source>
</evidence>
<keyword evidence="3" id="KW-0677">Repeat</keyword>
<dbReference type="InterPro" id="IPR001451">
    <property type="entry name" value="Hexapep"/>
</dbReference>
<dbReference type="PROSITE" id="PS00101">
    <property type="entry name" value="HEXAPEP_TRANSFERASES"/>
    <property type="match status" value="1"/>
</dbReference>
<proteinExistence type="inferred from homology"/>
<comment type="similarity">
    <text evidence="1">Belongs to the transferase hexapeptide repeat family.</text>
</comment>
<keyword evidence="4" id="KW-0012">Acyltransferase</keyword>
<evidence type="ECO:0000313" key="6">
    <source>
        <dbReference type="Proteomes" id="UP000237819"/>
    </source>
</evidence>
<dbReference type="InterPro" id="IPR011004">
    <property type="entry name" value="Trimer_LpxA-like_sf"/>
</dbReference>
<gene>
    <name evidence="5" type="ORF">C5Y93_22210</name>
</gene>
<keyword evidence="2 5" id="KW-0808">Transferase</keyword>
<evidence type="ECO:0000256" key="3">
    <source>
        <dbReference type="ARBA" id="ARBA00022737"/>
    </source>
</evidence>
<dbReference type="RefSeq" id="WP_105337658.1">
    <property type="nucleotide sequence ID" value="NZ_PUHZ01000022.1"/>
</dbReference>
<evidence type="ECO:0000256" key="1">
    <source>
        <dbReference type="ARBA" id="ARBA00007274"/>
    </source>
</evidence>
<reference evidence="5 6" key="1">
    <citation type="submission" date="2018-02" db="EMBL/GenBank/DDBJ databases">
        <title>Comparative genomes isolates from brazilian mangrove.</title>
        <authorList>
            <person name="Araujo J.E."/>
            <person name="Taketani R.G."/>
            <person name="Silva M.C.P."/>
            <person name="Loureco M.V."/>
            <person name="Andreote F.D."/>
        </authorList>
    </citation>
    <scope>NUCLEOTIDE SEQUENCE [LARGE SCALE GENOMIC DNA]</scope>
    <source>
        <strain evidence="5 6">Nap-Phe MGV</strain>
    </source>
</reference>
<accession>A0A2S8GHH0</accession>
<dbReference type="SUPFAM" id="SSF51161">
    <property type="entry name" value="Trimeric LpxA-like enzymes"/>
    <property type="match status" value="1"/>
</dbReference>
<dbReference type="Gene3D" id="2.160.10.10">
    <property type="entry name" value="Hexapeptide repeat proteins"/>
    <property type="match status" value="1"/>
</dbReference>
<protein>
    <submittedName>
        <fullName evidence="5">Acetyltransferase</fullName>
    </submittedName>
</protein>
<sequence>MGETRKKKRGLLRSLNSLLWVQRTINRFRWMIYTKVWGMTICPTSVISLSARLDKTNPSGIHIGSDTYVAFEATILSHDMVRALKVDTFIGSNCFIGGRSIILPGVTVGDGSIVAAGAVVTKDVPPNSIVAGNPAKVIRSGIETGRFGILKKQEEAAPKQVAVLTEK</sequence>
<dbReference type="AlphaFoldDB" id="A0A2S8GHH0"/>
<evidence type="ECO:0000256" key="4">
    <source>
        <dbReference type="ARBA" id="ARBA00023315"/>
    </source>
</evidence>
<organism evidence="5 6">
    <name type="scientific">Blastopirellula marina</name>
    <dbReference type="NCBI Taxonomy" id="124"/>
    <lineage>
        <taxon>Bacteria</taxon>
        <taxon>Pseudomonadati</taxon>
        <taxon>Planctomycetota</taxon>
        <taxon>Planctomycetia</taxon>
        <taxon>Pirellulales</taxon>
        <taxon>Pirellulaceae</taxon>
        <taxon>Blastopirellula</taxon>
    </lineage>
</organism>